<evidence type="ECO:0000256" key="1">
    <source>
        <dbReference type="SAM" id="MobiDB-lite"/>
    </source>
</evidence>
<reference evidence="2 3" key="1">
    <citation type="submission" date="2019-03" db="EMBL/GenBank/DDBJ databases">
        <title>First draft genome of Liparis tanakae, snailfish: a comprehensive survey of snailfish specific genes.</title>
        <authorList>
            <person name="Kim W."/>
            <person name="Song I."/>
            <person name="Jeong J.-H."/>
            <person name="Kim D."/>
            <person name="Kim S."/>
            <person name="Ryu S."/>
            <person name="Song J.Y."/>
            <person name="Lee S.K."/>
        </authorList>
    </citation>
    <scope>NUCLEOTIDE SEQUENCE [LARGE SCALE GENOMIC DNA]</scope>
    <source>
        <tissue evidence="2">Muscle</tissue>
    </source>
</reference>
<dbReference type="EMBL" id="SRLO01000675">
    <property type="protein sequence ID" value="TNN48963.1"/>
    <property type="molecule type" value="Genomic_DNA"/>
</dbReference>
<protein>
    <submittedName>
        <fullName evidence="2">Uncharacterized protein</fullName>
    </submittedName>
</protein>
<gene>
    <name evidence="2" type="ORF">EYF80_040853</name>
</gene>
<feature type="region of interest" description="Disordered" evidence="1">
    <location>
        <begin position="186"/>
        <end position="219"/>
    </location>
</feature>
<evidence type="ECO:0000313" key="3">
    <source>
        <dbReference type="Proteomes" id="UP000314294"/>
    </source>
</evidence>
<name>A0A4Z2G7Q9_9TELE</name>
<proteinExistence type="predicted"/>
<accession>A0A4Z2G7Q9</accession>
<organism evidence="2 3">
    <name type="scientific">Liparis tanakae</name>
    <name type="common">Tanaka's snailfish</name>
    <dbReference type="NCBI Taxonomy" id="230148"/>
    <lineage>
        <taxon>Eukaryota</taxon>
        <taxon>Metazoa</taxon>
        <taxon>Chordata</taxon>
        <taxon>Craniata</taxon>
        <taxon>Vertebrata</taxon>
        <taxon>Euteleostomi</taxon>
        <taxon>Actinopterygii</taxon>
        <taxon>Neopterygii</taxon>
        <taxon>Teleostei</taxon>
        <taxon>Neoteleostei</taxon>
        <taxon>Acanthomorphata</taxon>
        <taxon>Eupercaria</taxon>
        <taxon>Perciformes</taxon>
        <taxon>Cottioidei</taxon>
        <taxon>Cottales</taxon>
        <taxon>Liparidae</taxon>
        <taxon>Liparis</taxon>
    </lineage>
</organism>
<sequence length="219" mass="23170">MGEPAAGQPEAGQGEPEATVQQGLAGTETGQREQCPAATEKGHREPETTGMLKGHGEPESTGSEKGHSEHGSAGTAAWRGLRQSAWAPMGHRESPTGLPGGKRNGEDSWAWAGSLMGLAELRVLKGIFVEQVQVDKSQRRRRIGGNLAADSLAPVLEKYKLPLNHRDSAPEAPKMADVSLDMEMQQPGGYCKAPAQQPTFGPGAEGGKTLDARKKFKAN</sequence>
<comment type="caution">
    <text evidence="2">The sequence shown here is derived from an EMBL/GenBank/DDBJ whole genome shotgun (WGS) entry which is preliminary data.</text>
</comment>
<dbReference type="Proteomes" id="UP000314294">
    <property type="component" value="Unassembled WGS sequence"/>
</dbReference>
<keyword evidence="3" id="KW-1185">Reference proteome</keyword>
<dbReference type="AlphaFoldDB" id="A0A4Z2G7Q9"/>
<evidence type="ECO:0000313" key="2">
    <source>
        <dbReference type="EMBL" id="TNN48963.1"/>
    </source>
</evidence>
<feature type="compositionally biased region" description="Basic and acidic residues" evidence="1">
    <location>
        <begin position="54"/>
        <end position="70"/>
    </location>
</feature>
<feature type="region of interest" description="Disordered" evidence="1">
    <location>
        <begin position="1"/>
        <end position="106"/>
    </location>
</feature>